<evidence type="ECO:0000313" key="1">
    <source>
        <dbReference type="EMBL" id="MRX08844.1"/>
    </source>
</evidence>
<comment type="caution">
    <text evidence="1">The sequence shown here is derived from an EMBL/GenBank/DDBJ whole genome shotgun (WGS) entry which is preliminary data.</text>
</comment>
<dbReference type="RefSeq" id="WP_154368443.1">
    <property type="nucleotide sequence ID" value="NZ_WKJM01000010.1"/>
</dbReference>
<gene>
    <name evidence="1" type="ORF">GJ697_13455</name>
</gene>
<name>A0A6L5QGE4_9BURK</name>
<accession>A0A6L5QGE4</accession>
<organism evidence="1 2">
    <name type="scientific">Duganella alba</name>
    <dbReference type="NCBI Taxonomy" id="2666081"/>
    <lineage>
        <taxon>Bacteria</taxon>
        <taxon>Pseudomonadati</taxon>
        <taxon>Pseudomonadota</taxon>
        <taxon>Betaproteobacteria</taxon>
        <taxon>Burkholderiales</taxon>
        <taxon>Oxalobacteraceae</taxon>
        <taxon>Telluria group</taxon>
        <taxon>Duganella</taxon>
    </lineage>
</organism>
<dbReference type="EMBL" id="WKJM01000010">
    <property type="protein sequence ID" value="MRX08844.1"/>
    <property type="molecule type" value="Genomic_DNA"/>
</dbReference>
<protein>
    <submittedName>
        <fullName evidence="1">Uncharacterized protein</fullName>
    </submittedName>
</protein>
<dbReference type="Proteomes" id="UP000481037">
    <property type="component" value="Unassembled WGS sequence"/>
</dbReference>
<proteinExistence type="predicted"/>
<evidence type="ECO:0000313" key="2">
    <source>
        <dbReference type="Proteomes" id="UP000481037"/>
    </source>
</evidence>
<sequence>MARSLGRHAGTWDTEIDRPLEVRQGDTLAAYFYLLTSTTHLFVTPDGGKSIMLNPSYLEEIQKVAGQCSCVVVALDGNVHNWNFITEWSPPFDFFDPDLPDKLQAGVQIISGAVIEDYFGLHAPKLMVRLQLLKAIAPDVPHYLLQPPPPIPSGPQIKSHWDEYTKKDSVIADKWLRLKIYKVYMRVLENCCRQLGMTMIAPPRDRLDPDGFLPEQYWRDSTHASEDFYHDTIPGEP</sequence>
<dbReference type="AlphaFoldDB" id="A0A6L5QGE4"/>
<keyword evidence="2" id="KW-1185">Reference proteome</keyword>
<reference evidence="1 2" key="1">
    <citation type="submission" date="2019-11" db="EMBL/GenBank/DDBJ databases">
        <title>Novel species isolated from a subtropical stream in China.</title>
        <authorList>
            <person name="Lu H."/>
        </authorList>
    </citation>
    <scope>NUCLEOTIDE SEQUENCE [LARGE SCALE GENOMIC DNA]</scope>
    <source>
        <strain evidence="1 2">FT25W</strain>
    </source>
</reference>